<feature type="compositionally biased region" description="Gly residues" evidence="1">
    <location>
        <begin position="728"/>
        <end position="742"/>
    </location>
</feature>
<keyword evidence="3" id="KW-1185">Reference proteome</keyword>
<dbReference type="GO" id="GO:0006513">
    <property type="term" value="P:protein monoubiquitination"/>
    <property type="evidence" value="ECO:0007669"/>
    <property type="project" value="TreeGrafter"/>
</dbReference>
<dbReference type="PANTHER" id="PTHR31531">
    <property type="entry name" value="E3 UBIQUITIN-PROTEIN LIGASE E3D FAMILY MEMBER"/>
    <property type="match status" value="1"/>
</dbReference>
<dbReference type="GO" id="GO:0031624">
    <property type="term" value="F:ubiquitin conjugating enzyme binding"/>
    <property type="evidence" value="ECO:0007669"/>
    <property type="project" value="TreeGrafter"/>
</dbReference>
<dbReference type="GO" id="GO:0051865">
    <property type="term" value="P:protein autoubiquitination"/>
    <property type="evidence" value="ECO:0007669"/>
    <property type="project" value="TreeGrafter"/>
</dbReference>
<protein>
    <submittedName>
        <fullName evidence="2">Uncharacterized protein</fullName>
    </submittedName>
</protein>
<feature type="region of interest" description="Disordered" evidence="1">
    <location>
        <begin position="1"/>
        <end position="30"/>
    </location>
</feature>
<dbReference type="GO" id="GO:0005634">
    <property type="term" value="C:nucleus"/>
    <property type="evidence" value="ECO:0007669"/>
    <property type="project" value="TreeGrafter"/>
</dbReference>
<feature type="compositionally biased region" description="Polar residues" evidence="1">
    <location>
        <begin position="291"/>
        <end position="302"/>
    </location>
</feature>
<feature type="compositionally biased region" description="Gly residues" evidence="1">
    <location>
        <begin position="508"/>
        <end position="518"/>
    </location>
</feature>
<comment type="caution">
    <text evidence="2">The sequence shown here is derived from an EMBL/GenBank/DDBJ whole genome shotgun (WGS) entry which is preliminary data.</text>
</comment>
<dbReference type="AlphaFoldDB" id="A0A5M3MGF0"/>
<dbReference type="EMBL" id="JH711582">
    <property type="protein sequence ID" value="EIW78318.1"/>
    <property type="molecule type" value="Genomic_DNA"/>
</dbReference>
<feature type="region of interest" description="Disordered" evidence="1">
    <location>
        <begin position="716"/>
        <end position="745"/>
    </location>
</feature>
<feature type="region of interest" description="Disordered" evidence="1">
    <location>
        <begin position="458"/>
        <end position="563"/>
    </location>
</feature>
<evidence type="ECO:0000313" key="2">
    <source>
        <dbReference type="EMBL" id="EIW78318.1"/>
    </source>
</evidence>
<dbReference type="KEGG" id="cput:CONPUDRAFT_138644"/>
<evidence type="ECO:0000256" key="1">
    <source>
        <dbReference type="SAM" id="MobiDB-lite"/>
    </source>
</evidence>
<dbReference type="PANTHER" id="PTHR31531:SF2">
    <property type="entry name" value="E3 UBIQUITIN-PROTEIN LIGASE E3D"/>
    <property type="match status" value="1"/>
</dbReference>
<dbReference type="RefSeq" id="XP_007771375.1">
    <property type="nucleotide sequence ID" value="XM_007773185.1"/>
</dbReference>
<dbReference type="Proteomes" id="UP000053558">
    <property type="component" value="Unassembled WGS sequence"/>
</dbReference>
<dbReference type="OrthoDB" id="66510at2759"/>
<dbReference type="GO" id="GO:0043161">
    <property type="term" value="P:proteasome-mediated ubiquitin-dependent protein catabolic process"/>
    <property type="evidence" value="ECO:0007669"/>
    <property type="project" value="TreeGrafter"/>
</dbReference>
<dbReference type="InterPro" id="IPR019193">
    <property type="entry name" value="UBQ-conj_enz_E2-bd_prot"/>
</dbReference>
<feature type="region of interest" description="Disordered" evidence="1">
    <location>
        <begin position="283"/>
        <end position="302"/>
    </location>
</feature>
<feature type="compositionally biased region" description="Polar residues" evidence="1">
    <location>
        <begin position="1"/>
        <end position="19"/>
    </location>
</feature>
<dbReference type="GO" id="GO:0000151">
    <property type="term" value="C:ubiquitin ligase complex"/>
    <property type="evidence" value="ECO:0007669"/>
    <property type="project" value="TreeGrafter"/>
</dbReference>
<dbReference type="GeneID" id="19201234"/>
<dbReference type="GO" id="GO:0030332">
    <property type="term" value="F:cyclin binding"/>
    <property type="evidence" value="ECO:0007669"/>
    <property type="project" value="TreeGrafter"/>
</dbReference>
<name>A0A5M3MGF0_CONPW</name>
<reference evidence="3" key="1">
    <citation type="journal article" date="2012" name="Science">
        <title>The Paleozoic origin of enzymatic lignin decomposition reconstructed from 31 fungal genomes.</title>
        <authorList>
            <person name="Floudas D."/>
            <person name="Binder M."/>
            <person name="Riley R."/>
            <person name="Barry K."/>
            <person name="Blanchette R.A."/>
            <person name="Henrissat B."/>
            <person name="Martinez A.T."/>
            <person name="Otillar R."/>
            <person name="Spatafora J.W."/>
            <person name="Yadav J.S."/>
            <person name="Aerts A."/>
            <person name="Benoit I."/>
            <person name="Boyd A."/>
            <person name="Carlson A."/>
            <person name="Copeland A."/>
            <person name="Coutinho P.M."/>
            <person name="de Vries R.P."/>
            <person name="Ferreira P."/>
            <person name="Findley K."/>
            <person name="Foster B."/>
            <person name="Gaskell J."/>
            <person name="Glotzer D."/>
            <person name="Gorecki P."/>
            <person name="Heitman J."/>
            <person name="Hesse C."/>
            <person name="Hori C."/>
            <person name="Igarashi K."/>
            <person name="Jurgens J.A."/>
            <person name="Kallen N."/>
            <person name="Kersten P."/>
            <person name="Kohler A."/>
            <person name="Kuees U."/>
            <person name="Kumar T.K.A."/>
            <person name="Kuo A."/>
            <person name="LaButti K."/>
            <person name="Larrondo L.F."/>
            <person name="Lindquist E."/>
            <person name="Ling A."/>
            <person name="Lombard V."/>
            <person name="Lucas S."/>
            <person name="Lundell T."/>
            <person name="Martin R."/>
            <person name="McLaughlin D.J."/>
            <person name="Morgenstern I."/>
            <person name="Morin E."/>
            <person name="Murat C."/>
            <person name="Nagy L.G."/>
            <person name="Nolan M."/>
            <person name="Ohm R.A."/>
            <person name="Patyshakuliyeva A."/>
            <person name="Rokas A."/>
            <person name="Ruiz-Duenas F.J."/>
            <person name="Sabat G."/>
            <person name="Salamov A."/>
            <person name="Samejima M."/>
            <person name="Schmutz J."/>
            <person name="Slot J.C."/>
            <person name="St John F."/>
            <person name="Stenlid J."/>
            <person name="Sun H."/>
            <person name="Sun S."/>
            <person name="Syed K."/>
            <person name="Tsang A."/>
            <person name="Wiebenga A."/>
            <person name="Young D."/>
            <person name="Pisabarro A."/>
            <person name="Eastwood D.C."/>
            <person name="Martin F."/>
            <person name="Cullen D."/>
            <person name="Grigoriev I.V."/>
            <person name="Hibbett D.S."/>
        </authorList>
    </citation>
    <scope>NUCLEOTIDE SEQUENCE [LARGE SCALE GENOMIC DNA]</scope>
    <source>
        <strain evidence="3">RWD-64-598 SS2</strain>
    </source>
</reference>
<sequence>MVTSMAICNSQGAAQSGRQRSSRHTEREHGYSAVQNSCLITLNNLLSNTDHLTTRWQPIVPDRRHSAPVAPSVSAPASSSTLQPLAHSALHTIVQNLRNGSQDQEAEVVAASTDDASLLFELRERVDVIAPTLEEHDAPFAAAIVALLTDLQRLADSHPHSQSLDLPSSPSHFIPSSDAMADFRRHLSDLQARRTSSTVSQQTQTAASYAPQGAALWECIDRDMEAVAALCKTRSDSMAPPQPHPSHEHEHLPPHYDDTYDAFETPPEYYAGDTYTRASYDSTSDKKSLATPHSPTHSVSMSSVIANEKMRLDFDTMARAIDRLYSVAPQLHNQRVELKRAKLDEMENARRAGAEGREPEELELDRMLDLLGKASARKMADQTVVMDGARKVRIESAQKQYQKERNAFVEHVMSKSGAGRLHGQDAVRAPTKMQVEQGADVAISLPEFLREPMPAATRTMGRAVSGSGSGAGTWSGSGSPLTREKEAARKGSPPVLANTGASASAGASGSGWTVGGGHGHSRLRSRSMSAPSMAWLRPSSRSGKRTPKNGSRPTSARGLMPDEARAPPAALDVSFIAEYHETLKHILIFVSVSNIPPGSPIEAEVLPCTPDSATATTSWLVVRSGTASSPPLPLPVRVPPSRPVVSVSEHHFELKLSVPSGSGSGSGPGSGSGAGAGQGFAEHDDPPALMSASHLSRAKPTSFACASCSLPLVHPPPPASGSTPNSTTGGGGGGGGGGGQGGIAYRDLPSEHWEELVDAWMCHADQTLNEQVARTGRDGFWPTGPGVALVGGSYVLFHGGVVACGNLAAGDLEPKGDDDRRLVRCLCGAVVGRVHDRHTADGSSERMFRLYKYAIRPITPSAGLTKVPLSAFVLEDMLEHVRAHATYRFVLFDEEEERPRMLVWLFKPRIRLSYMLPTPYFLRKSGAIDASKVLYKILGPAEPAVELTELLNRYPGFPQAEHLYYPLGVCRKLAGLLSESKHSYPQSMRSMTGLDVGWLHRA</sequence>
<feature type="region of interest" description="Disordered" evidence="1">
    <location>
        <begin position="656"/>
        <end position="694"/>
    </location>
</feature>
<proteinExistence type="predicted"/>
<gene>
    <name evidence="2" type="ORF">CONPUDRAFT_138644</name>
</gene>
<evidence type="ECO:0000313" key="3">
    <source>
        <dbReference type="Proteomes" id="UP000053558"/>
    </source>
</evidence>
<dbReference type="GO" id="GO:0005829">
    <property type="term" value="C:cytosol"/>
    <property type="evidence" value="ECO:0007669"/>
    <property type="project" value="TreeGrafter"/>
</dbReference>
<dbReference type="GO" id="GO:0061630">
    <property type="term" value="F:ubiquitin protein ligase activity"/>
    <property type="evidence" value="ECO:0007669"/>
    <property type="project" value="TreeGrafter"/>
</dbReference>
<dbReference type="OMA" id="NEFVHAH"/>
<feature type="compositionally biased region" description="Basic and acidic residues" evidence="1">
    <location>
        <begin position="245"/>
        <end position="258"/>
    </location>
</feature>
<feature type="compositionally biased region" description="Low complexity" evidence="1">
    <location>
        <begin position="497"/>
        <end position="507"/>
    </location>
</feature>
<accession>A0A5M3MGF0</accession>
<feature type="compositionally biased region" description="Gly residues" evidence="1">
    <location>
        <begin position="662"/>
        <end position="678"/>
    </location>
</feature>
<organism evidence="2 3">
    <name type="scientific">Coniophora puteana (strain RWD-64-598)</name>
    <name type="common">Brown rot fungus</name>
    <dbReference type="NCBI Taxonomy" id="741705"/>
    <lineage>
        <taxon>Eukaryota</taxon>
        <taxon>Fungi</taxon>
        <taxon>Dikarya</taxon>
        <taxon>Basidiomycota</taxon>
        <taxon>Agaricomycotina</taxon>
        <taxon>Agaricomycetes</taxon>
        <taxon>Agaricomycetidae</taxon>
        <taxon>Boletales</taxon>
        <taxon>Coniophorineae</taxon>
        <taxon>Coniophoraceae</taxon>
        <taxon>Coniophora</taxon>
    </lineage>
</organism>
<dbReference type="Pfam" id="PF09814">
    <property type="entry name" value="HECT_2"/>
    <property type="match status" value="1"/>
</dbReference>
<dbReference type="GO" id="GO:0000209">
    <property type="term" value="P:protein polyubiquitination"/>
    <property type="evidence" value="ECO:0007669"/>
    <property type="project" value="TreeGrafter"/>
</dbReference>
<feature type="region of interest" description="Disordered" evidence="1">
    <location>
        <begin position="234"/>
        <end position="260"/>
    </location>
</feature>